<evidence type="ECO:0000313" key="2">
    <source>
        <dbReference type="Proteomes" id="UP000064007"/>
    </source>
</evidence>
<dbReference type="InterPro" id="IPR028994">
    <property type="entry name" value="Integrin_alpha_N"/>
</dbReference>
<proteinExistence type="predicted"/>
<sequence>MKKLLSSLSRNIRLLTKKTPQRKYLVIIGALVIALFALAYSYQEVKLFNDFLVEKLDEKLGPHKVTKRNDCFHIPSGAERPVFVNREDEIKATDLVWTEEFNKLPVAAKKLIRKQVPQGIEDYDINVAFFDLNNDGVDEVFVNNRSMGGSGGQGFLILENQKGKWKQIALFTGSFIMINRWVPEGYDGYHVIVYWFRGGAADTDQVVMAYKNHEYKDYSVTPVPLNVLYSNDFQKMILDLNWMCWDSWN</sequence>
<gene>
    <name evidence="1" type="ORF">BN1208_0514</name>
</gene>
<reference evidence="2" key="1">
    <citation type="submission" date="2014-12" db="EMBL/GenBank/DDBJ databases">
        <authorList>
            <person name="Salcher M.M."/>
        </authorList>
    </citation>
    <scope>NUCLEOTIDE SEQUENCE [LARGE SCALE GENOMIC DNA]</scope>
    <source>
        <strain evidence="2">MMS-10A-171</strain>
    </source>
</reference>
<dbReference type="SUPFAM" id="SSF69318">
    <property type="entry name" value="Integrin alpha N-terminal domain"/>
    <property type="match status" value="1"/>
</dbReference>
<dbReference type="EMBL" id="LN827929">
    <property type="protein sequence ID" value="CEZ19406.1"/>
    <property type="molecule type" value="Genomic_DNA"/>
</dbReference>
<dbReference type="STRING" id="1581557.BN1208_0514"/>
<dbReference type="AlphaFoldDB" id="A0A0D6EV91"/>
<evidence type="ECO:0000313" key="1">
    <source>
        <dbReference type="EMBL" id="CEZ19406.1"/>
    </source>
</evidence>
<dbReference type="RefSeq" id="WP_046487620.1">
    <property type="nucleotide sequence ID" value="NZ_LN827929.1"/>
</dbReference>
<keyword evidence="2" id="KW-1185">Reference proteome</keyword>
<dbReference type="OrthoDB" id="9816120at2"/>
<dbReference type="HOGENOM" id="CLU_1114791_0_0_4"/>
<dbReference type="KEGG" id="mbat:BN1208_0514"/>
<accession>A0A0D6EV91</accession>
<organism evidence="1 2">
    <name type="scientific">Candidatus Methylopumilus planktonicus</name>
    <dbReference type="NCBI Taxonomy" id="1581557"/>
    <lineage>
        <taxon>Bacteria</taxon>
        <taxon>Pseudomonadati</taxon>
        <taxon>Pseudomonadota</taxon>
        <taxon>Betaproteobacteria</taxon>
        <taxon>Nitrosomonadales</taxon>
        <taxon>Methylophilaceae</taxon>
        <taxon>Candidatus Methylopumilus</taxon>
    </lineage>
</organism>
<dbReference type="Proteomes" id="UP000064007">
    <property type="component" value="Chromosome 1"/>
</dbReference>
<name>A0A0D6EV91_9PROT</name>
<protein>
    <submittedName>
        <fullName evidence="1">Uncharacterized protein</fullName>
    </submittedName>
</protein>